<evidence type="ECO:0000256" key="4">
    <source>
        <dbReference type="ARBA" id="ARBA00022692"/>
    </source>
</evidence>
<dbReference type="CDD" id="cd17332">
    <property type="entry name" value="MFS_MelB_like"/>
    <property type="match status" value="1"/>
</dbReference>
<dbReference type="AlphaFoldDB" id="U5DN45"/>
<dbReference type="STRING" id="582515.KR51_00013790"/>
<evidence type="ECO:0000256" key="2">
    <source>
        <dbReference type="ARBA" id="ARBA00022448"/>
    </source>
</evidence>
<dbReference type="Gene3D" id="1.20.1250.20">
    <property type="entry name" value="MFS general substrate transporter like domains"/>
    <property type="match status" value="1"/>
</dbReference>
<evidence type="ECO:0000256" key="5">
    <source>
        <dbReference type="ARBA" id="ARBA00022989"/>
    </source>
</evidence>
<name>U5DN45_9CHRO</name>
<evidence type="ECO:0000313" key="9">
    <source>
        <dbReference type="Proteomes" id="UP000016960"/>
    </source>
</evidence>
<feature type="transmembrane region" description="Helical" evidence="7">
    <location>
        <begin position="422"/>
        <end position="448"/>
    </location>
</feature>
<evidence type="ECO:0000256" key="1">
    <source>
        <dbReference type="ARBA" id="ARBA00004651"/>
    </source>
</evidence>
<organism evidence="8 9">
    <name type="scientific">Rubidibacter lacunae KORDI 51-2</name>
    <dbReference type="NCBI Taxonomy" id="582515"/>
    <lineage>
        <taxon>Bacteria</taxon>
        <taxon>Bacillati</taxon>
        <taxon>Cyanobacteriota</taxon>
        <taxon>Cyanophyceae</taxon>
        <taxon>Oscillatoriophycideae</taxon>
        <taxon>Chroococcales</taxon>
        <taxon>Aphanothecaceae</taxon>
        <taxon>Rubidibacter</taxon>
    </lineage>
</organism>
<sequence length="477" mass="52463">MDKPAAVRSDSPQRLSFLTKLAFGAGDLSAMTINVQVFFLLRFLTDVAGLPPGLAGNVLMLGKISDAVNDPIVGMLSDRTRSRWGRRHVWMIFGGIPFGIIFLLQWVVPDFEIWGLFWFYVAMGVLFNLAYTAVNLPYTALTPELTDDYDERTSLNSFRFAFSIGGSIISLLYAGIIIAVIANPRYQYLAIGAITAIASTVPLYLCVWGTRARVAENDRQHSPADDASLTFLEQLRVVFSNRAFLFVVGIYLCAWLAVQVTASVLIYFVEDWIKLPPVPGLPLDPFSTVALTVQGTAIAMLFVWSQVSNRFGKQAVFYAGAGIWAIAQVGIFLLRPETGTWIYPLAMLAGCGVSTAYLVPWSLLPDVIDLDELQTGQRREGIFYAFMVLLQKVGLAAGLFLVGQSLEWAGYRGGADVQPDLALLAIRFCVAVLPAIFLVIGVVLTYFYPISREIHAQILLQLKERELAAASDAQTSD</sequence>
<dbReference type="RefSeq" id="WP_022605945.1">
    <property type="nucleotide sequence ID" value="NZ_ASSJ01000035.1"/>
</dbReference>
<evidence type="ECO:0000313" key="8">
    <source>
        <dbReference type="EMBL" id="ERN42044.1"/>
    </source>
</evidence>
<evidence type="ECO:0000256" key="7">
    <source>
        <dbReference type="SAM" id="Phobius"/>
    </source>
</evidence>
<dbReference type="OrthoDB" id="9764596at2"/>
<dbReference type="Proteomes" id="UP000016960">
    <property type="component" value="Unassembled WGS sequence"/>
</dbReference>
<keyword evidence="6 7" id="KW-0472">Membrane</keyword>
<dbReference type="SUPFAM" id="SSF103473">
    <property type="entry name" value="MFS general substrate transporter"/>
    <property type="match status" value="1"/>
</dbReference>
<feature type="transmembrane region" description="Helical" evidence="7">
    <location>
        <begin position="243"/>
        <end position="266"/>
    </location>
</feature>
<feature type="transmembrane region" description="Helical" evidence="7">
    <location>
        <begin position="316"/>
        <end position="335"/>
    </location>
</feature>
<comment type="subcellular location">
    <subcellularLocation>
        <location evidence="1">Cell membrane</location>
        <topology evidence="1">Multi-pass membrane protein</topology>
    </subcellularLocation>
</comment>
<dbReference type="GO" id="GO:0008643">
    <property type="term" value="P:carbohydrate transport"/>
    <property type="evidence" value="ECO:0007669"/>
    <property type="project" value="InterPro"/>
</dbReference>
<proteinExistence type="predicted"/>
<dbReference type="FunFam" id="1.20.1250.20:FF:000183">
    <property type="entry name" value="sodium-dependent lysophosphatidylcholine symporter 1 isoform X2"/>
    <property type="match status" value="1"/>
</dbReference>
<dbReference type="InParanoid" id="U5DN45"/>
<dbReference type="InterPro" id="IPR001927">
    <property type="entry name" value="Na/Gal_symport"/>
</dbReference>
<dbReference type="eggNOG" id="COG2211">
    <property type="taxonomic scope" value="Bacteria"/>
</dbReference>
<feature type="transmembrane region" description="Helical" evidence="7">
    <location>
        <begin position="113"/>
        <end position="134"/>
    </location>
</feature>
<gene>
    <name evidence="8" type="ORF">KR51_00013790</name>
</gene>
<feature type="transmembrane region" description="Helical" evidence="7">
    <location>
        <begin position="286"/>
        <end position="304"/>
    </location>
</feature>
<keyword evidence="4 7" id="KW-0812">Transmembrane</keyword>
<dbReference type="PATRIC" id="fig|582515.4.peg.1539"/>
<dbReference type="GO" id="GO:0015293">
    <property type="term" value="F:symporter activity"/>
    <property type="evidence" value="ECO:0007669"/>
    <property type="project" value="InterPro"/>
</dbReference>
<comment type="caution">
    <text evidence="8">The sequence shown here is derived from an EMBL/GenBank/DDBJ whole genome shotgun (WGS) entry which is preliminary data.</text>
</comment>
<evidence type="ECO:0000256" key="6">
    <source>
        <dbReference type="ARBA" id="ARBA00023136"/>
    </source>
</evidence>
<reference evidence="8 9" key="1">
    <citation type="submission" date="2013-05" db="EMBL/GenBank/DDBJ databases">
        <title>Draft genome sequence of Rubidibacter lacunae KORDI 51-2.</title>
        <authorList>
            <person name="Choi D.H."/>
            <person name="Noh J.H."/>
            <person name="Kwon K.-K."/>
            <person name="Lee J.-H."/>
            <person name="Ryu J.-Y."/>
        </authorList>
    </citation>
    <scope>NUCLEOTIDE SEQUENCE [LARGE SCALE GENOMIC DNA]</scope>
    <source>
        <strain evidence="8 9">KORDI 51-2</strain>
    </source>
</reference>
<keyword evidence="9" id="KW-1185">Reference proteome</keyword>
<dbReference type="EMBL" id="ASSJ01000035">
    <property type="protein sequence ID" value="ERN42044.1"/>
    <property type="molecule type" value="Genomic_DNA"/>
</dbReference>
<feature type="transmembrane region" description="Helical" evidence="7">
    <location>
        <begin position="341"/>
        <end position="361"/>
    </location>
</feature>
<dbReference type="NCBIfam" id="TIGR00792">
    <property type="entry name" value="gph"/>
    <property type="match status" value="1"/>
</dbReference>
<dbReference type="InterPro" id="IPR036259">
    <property type="entry name" value="MFS_trans_sf"/>
</dbReference>
<protein>
    <submittedName>
        <fullName evidence="8">Sugar (Glycoside-Pentoside-Hexuronide) transporter</fullName>
    </submittedName>
</protein>
<feature type="transmembrane region" description="Helical" evidence="7">
    <location>
        <begin position="89"/>
        <end position="107"/>
    </location>
</feature>
<feature type="transmembrane region" description="Helical" evidence="7">
    <location>
        <begin position="188"/>
        <end position="210"/>
    </location>
</feature>
<dbReference type="FunCoup" id="U5DN45">
    <property type="interactions" value="74"/>
</dbReference>
<dbReference type="GO" id="GO:0005886">
    <property type="term" value="C:plasma membrane"/>
    <property type="evidence" value="ECO:0007669"/>
    <property type="project" value="UniProtKB-SubCell"/>
</dbReference>
<dbReference type="Pfam" id="PF13347">
    <property type="entry name" value="MFS_2"/>
    <property type="match status" value="1"/>
</dbReference>
<evidence type="ECO:0000256" key="3">
    <source>
        <dbReference type="ARBA" id="ARBA00022475"/>
    </source>
</evidence>
<accession>U5DN45</accession>
<keyword evidence="5 7" id="KW-1133">Transmembrane helix</keyword>
<dbReference type="GO" id="GO:0006814">
    <property type="term" value="P:sodium ion transport"/>
    <property type="evidence" value="ECO:0007669"/>
    <property type="project" value="InterPro"/>
</dbReference>
<feature type="transmembrane region" description="Helical" evidence="7">
    <location>
        <begin position="382"/>
        <end position="402"/>
    </location>
</feature>
<dbReference type="PANTHER" id="PTHR11328">
    <property type="entry name" value="MAJOR FACILITATOR SUPERFAMILY DOMAIN-CONTAINING PROTEIN"/>
    <property type="match status" value="1"/>
</dbReference>
<dbReference type="InterPro" id="IPR039672">
    <property type="entry name" value="MFS_2"/>
</dbReference>
<dbReference type="PANTHER" id="PTHR11328:SF24">
    <property type="entry name" value="MAJOR FACILITATOR SUPERFAMILY (MFS) PROFILE DOMAIN-CONTAINING PROTEIN"/>
    <property type="match status" value="1"/>
</dbReference>
<keyword evidence="3" id="KW-1003">Cell membrane</keyword>
<feature type="transmembrane region" description="Helical" evidence="7">
    <location>
        <begin position="160"/>
        <end position="182"/>
    </location>
</feature>
<keyword evidence="2" id="KW-0813">Transport</keyword>